<accession>A0AAV7RCG4</accession>
<organism evidence="2 3">
    <name type="scientific">Pleurodeles waltl</name>
    <name type="common">Iberian ribbed newt</name>
    <dbReference type="NCBI Taxonomy" id="8319"/>
    <lineage>
        <taxon>Eukaryota</taxon>
        <taxon>Metazoa</taxon>
        <taxon>Chordata</taxon>
        <taxon>Craniata</taxon>
        <taxon>Vertebrata</taxon>
        <taxon>Euteleostomi</taxon>
        <taxon>Amphibia</taxon>
        <taxon>Batrachia</taxon>
        <taxon>Caudata</taxon>
        <taxon>Salamandroidea</taxon>
        <taxon>Salamandridae</taxon>
        <taxon>Pleurodelinae</taxon>
        <taxon>Pleurodeles</taxon>
    </lineage>
</organism>
<feature type="compositionally biased region" description="Basic and acidic residues" evidence="1">
    <location>
        <begin position="9"/>
        <end position="24"/>
    </location>
</feature>
<gene>
    <name evidence="2" type="ORF">NDU88_003195</name>
</gene>
<protein>
    <submittedName>
        <fullName evidence="2">Uncharacterized protein</fullName>
    </submittedName>
</protein>
<dbReference type="AlphaFoldDB" id="A0AAV7RCG4"/>
<evidence type="ECO:0000313" key="2">
    <source>
        <dbReference type="EMBL" id="KAJ1150402.1"/>
    </source>
</evidence>
<sequence length="129" mass="14728">MGTTYSRRKQLERDEEHPQGREEGATVSERSLAEDPSTWANQRRSCDWRSRALLRRLGLLASHSLPALLRGGPGLENSSLIPTSKQPLLAFLYSQGTPEREQFLGCDNLLQSWHQKRRPSKRTKLTSTR</sequence>
<feature type="region of interest" description="Disordered" evidence="1">
    <location>
        <begin position="1"/>
        <end position="43"/>
    </location>
</feature>
<name>A0AAV7RCG4_PLEWA</name>
<dbReference type="Proteomes" id="UP001066276">
    <property type="component" value="Chromosome 5"/>
</dbReference>
<evidence type="ECO:0000313" key="3">
    <source>
        <dbReference type="Proteomes" id="UP001066276"/>
    </source>
</evidence>
<dbReference type="EMBL" id="JANPWB010000009">
    <property type="protein sequence ID" value="KAJ1150402.1"/>
    <property type="molecule type" value="Genomic_DNA"/>
</dbReference>
<reference evidence="2" key="1">
    <citation type="journal article" date="2022" name="bioRxiv">
        <title>Sequencing and chromosome-scale assembly of the giantPleurodeles waltlgenome.</title>
        <authorList>
            <person name="Brown T."/>
            <person name="Elewa A."/>
            <person name="Iarovenko S."/>
            <person name="Subramanian E."/>
            <person name="Araus A.J."/>
            <person name="Petzold A."/>
            <person name="Susuki M."/>
            <person name="Suzuki K.-i.T."/>
            <person name="Hayashi T."/>
            <person name="Toyoda A."/>
            <person name="Oliveira C."/>
            <person name="Osipova E."/>
            <person name="Leigh N.D."/>
            <person name="Simon A."/>
            <person name="Yun M.H."/>
        </authorList>
    </citation>
    <scope>NUCLEOTIDE SEQUENCE</scope>
    <source>
        <strain evidence="2">20211129_DDA</strain>
        <tissue evidence="2">Liver</tissue>
    </source>
</reference>
<keyword evidence="3" id="KW-1185">Reference proteome</keyword>
<comment type="caution">
    <text evidence="2">The sequence shown here is derived from an EMBL/GenBank/DDBJ whole genome shotgun (WGS) entry which is preliminary data.</text>
</comment>
<proteinExistence type="predicted"/>
<evidence type="ECO:0000256" key="1">
    <source>
        <dbReference type="SAM" id="MobiDB-lite"/>
    </source>
</evidence>